<dbReference type="InterPro" id="IPR011256">
    <property type="entry name" value="Reg_factor_effector_dom_sf"/>
</dbReference>
<protein>
    <submittedName>
        <fullName evidence="2">GyrI-like domain-containing protein</fullName>
    </submittedName>
</protein>
<dbReference type="EMBL" id="CP159307">
    <property type="protein sequence ID" value="XCH33025.1"/>
    <property type="molecule type" value="Genomic_DNA"/>
</dbReference>
<evidence type="ECO:0000313" key="2">
    <source>
        <dbReference type="EMBL" id="XCH33025.1"/>
    </source>
</evidence>
<dbReference type="Pfam" id="PF06445">
    <property type="entry name" value="GyrI-like"/>
    <property type="match status" value="1"/>
</dbReference>
<organism evidence="2">
    <name type="scientific">Dehalogenimonas sp. 4OHTPN</name>
    <dbReference type="NCBI Taxonomy" id="3166643"/>
    <lineage>
        <taxon>Bacteria</taxon>
        <taxon>Bacillati</taxon>
        <taxon>Chloroflexota</taxon>
        <taxon>Dehalococcoidia</taxon>
        <taxon>Dehalococcoidales</taxon>
        <taxon>Dehalococcoidaceae</taxon>
        <taxon>Dehalogenimonas</taxon>
    </lineage>
</organism>
<dbReference type="AlphaFoldDB" id="A0AAU8GB62"/>
<gene>
    <name evidence="2" type="ORF">ABV300_07690</name>
</gene>
<sequence>MEKIDFKKTLKQFFNAPKEPVFVDVPEMNYLMVDGRGRPDSSDAANAIGALYSVAYTIKFMVKNNGLLDFGVLPLEGLWWSDDMADFTNGNKDNWQWTYMIMQPSLVNREMVEKAVAEVRRKKNPAAIGQVRFEALEEGRSAQMMHIGPYADEGPNIARLHRFISEAGRAFDGKKQKHHEIYLSDPARTAPEKMKTIIRQPVT</sequence>
<dbReference type="InterPro" id="IPR008319">
    <property type="entry name" value="GyrI-like_CCH_Lin2189-like"/>
</dbReference>
<evidence type="ECO:0000259" key="1">
    <source>
        <dbReference type="Pfam" id="PF06445"/>
    </source>
</evidence>
<dbReference type="InterPro" id="IPR029442">
    <property type="entry name" value="GyrI-like"/>
</dbReference>
<accession>A0AAU8GB62</accession>
<feature type="domain" description="GyrI-like small molecule binding" evidence="1">
    <location>
        <begin position="19"/>
        <end position="199"/>
    </location>
</feature>
<dbReference type="SUPFAM" id="SSF55136">
    <property type="entry name" value="Probable bacterial effector-binding domain"/>
    <property type="match status" value="1"/>
</dbReference>
<name>A0AAU8GB62_9CHLR</name>
<dbReference type="RefSeq" id="WP_353714281.1">
    <property type="nucleotide sequence ID" value="NZ_CP159307.1"/>
</dbReference>
<dbReference type="PIRSF" id="PIRSF031644">
    <property type="entry name" value="UCP031644"/>
    <property type="match status" value="1"/>
</dbReference>
<reference evidence="2" key="1">
    <citation type="submission" date="2024-06" db="EMBL/GenBank/DDBJ databases">
        <title>A Novel Isolate, Dehalogenimonas sp. Strain 4OHTPN, Dechlorinates Aromatic 4 Hydroxy chlorothalonil by a Novel Reductive Dehalogenase.</title>
        <authorList>
            <person name="Liu G."/>
        </authorList>
    </citation>
    <scope>NUCLEOTIDE SEQUENCE</scope>
    <source>
        <strain evidence="2">4OHTPN</strain>
    </source>
</reference>
<dbReference type="Gene3D" id="3.20.80.10">
    <property type="entry name" value="Regulatory factor, effector binding domain"/>
    <property type="match status" value="1"/>
</dbReference>
<proteinExistence type="predicted"/>